<dbReference type="EMBL" id="CAJOBA010008395">
    <property type="protein sequence ID" value="CAF3827535.1"/>
    <property type="molecule type" value="Genomic_DNA"/>
</dbReference>
<keyword evidence="2" id="KW-0732">Signal</keyword>
<dbReference type="EMBL" id="CAJNOK010008380">
    <property type="protein sequence ID" value="CAF1062095.1"/>
    <property type="molecule type" value="Genomic_DNA"/>
</dbReference>
<feature type="region of interest" description="Disordered" evidence="1">
    <location>
        <begin position="59"/>
        <end position="140"/>
    </location>
</feature>
<feature type="compositionally biased region" description="Basic and acidic residues" evidence="1">
    <location>
        <begin position="113"/>
        <end position="126"/>
    </location>
</feature>
<accession>A0A8S2DVB6</accession>
<evidence type="ECO:0000313" key="5">
    <source>
        <dbReference type="Proteomes" id="UP000677228"/>
    </source>
</evidence>
<feature type="chain" id="PRO_5036273411" evidence="2">
    <location>
        <begin position="21"/>
        <end position="140"/>
    </location>
</feature>
<dbReference type="Proteomes" id="UP000677228">
    <property type="component" value="Unassembled WGS sequence"/>
</dbReference>
<feature type="compositionally biased region" description="Low complexity" evidence="1">
    <location>
        <begin position="67"/>
        <end position="83"/>
    </location>
</feature>
<feature type="signal peptide" evidence="2">
    <location>
        <begin position="1"/>
        <end position="20"/>
    </location>
</feature>
<evidence type="ECO:0000256" key="2">
    <source>
        <dbReference type="SAM" id="SignalP"/>
    </source>
</evidence>
<evidence type="ECO:0000313" key="4">
    <source>
        <dbReference type="EMBL" id="CAF3827535.1"/>
    </source>
</evidence>
<organism evidence="3 5">
    <name type="scientific">Didymodactylos carnosus</name>
    <dbReference type="NCBI Taxonomy" id="1234261"/>
    <lineage>
        <taxon>Eukaryota</taxon>
        <taxon>Metazoa</taxon>
        <taxon>Spiralia</taxon>
        <taxon>Gnathifera</taxon>
        <taxon>Rotifera</taxon>
        <taxon>Eurotatoria</taxon>
        <taxon>Bdelloidea</taxon>
        <taxon>Philodinida</taxon>
        <taxon>Philodinidae</taxon>
        <taxon>Didymodactylos</taxon>
    </lineage>
</organism>
<name>A0A8S2DVB6_9BILA</name>
<evidence type="ECO:0000313" key="3">
    <source>
        <dbReference type="EMBL" id="CAF1062095.1"/>
    </source>
</evidence>
<feature type="compositionally biased region" description="Polar residues" evidence="1">
    <location>
        <begin position="84"/>
        <end position="101"/>
    </location>
</feature>
<evidence type="ECO:0000256" key="1">
    <source>
        <dbReference type="SAM" id="MobiDB-lite"/>
    </source>
</evidence>
<protein>
    <submittedName>
        <fullName evidence="3">Uncharacterized protein</fullName>
    </submittedName>
</protein>
<sequence length="140" mass="16181">MWQQSCWLVVPLLVYSCKHSVELAILSNLYQVSDKAHIQPLGKRKIEYTQRSVLNPEAAEFQPSWETSSSTSTSNFNTQNYSNPIRQQQQITPASTWIQFDQPQPQPEQQEQQEQKQQEENNDSKSELQSSRKVHGINCS</sequence>
<dbReference type="AlphaFoldDB" id="A0A8S2DVB6"/>
<comment type="caution">
    <text evidence="3">The sequence shown here is derived from an EMBL/GenBank/DDBJ whole genome shotgun (WGS) entry which is preliminary data.</text>
</comment>
<proteinExistence type="predicted"/>
<dbReference type="Proteomes" id="UP000682733">
    <property type="component" value="Unassembled WGS sequence"/>
</dbReference>
<reference evidence="3" key="1">
    <citation type="submission" date="2021-02" db="EMBL/GenBank/DDBJ databases">
        <authorList>
            <person name="Nowell W R."/>
        </authorList>
    </citation>
    <scope>NUCLEOTIDE SEQUENCE</scope>
</reference>
<gene>
    <name evidence="3" type="ORF">OVA965_LOCUS17468</name>
    <name evidence="4" type="ORF">TMI583_LOCUS17479</name>
</gene>